<evidence type="ECO:0008006" key="4">
    <source>
        <dbReference type="Google" id="ProtNLM"/>
    </source>
</evidence>
<feature type="region of interest" description="Disordered" evidence="1">
    <location>
        <begin position="1"/>
        <end position="21"/>
    </location>
</feature>
<keyword evidence="3" id="KW-1185">Reference proteome</keyword>
<proteinExistence type="predicted"/>
<reference evidence="2 3" key="1">
    <citation type="journal article" date="2023" name="G3 (Bethesda)">
        <title>A chromosome-level genome assembly of Zasmidium syzygii isolated from banana leaves.</title>
        <authorList>
            <person name="van Westerhoven A.C."/>
            <person name="Mehrabi R."/>
            <person name="Talebi R."/>
            <person name="Steentjes M.B.F."/>
            <person name="Corcolon B."/>
            <person name="Chong P.A."/>
            <person name="Kema G.H.J."/>
            <person name="Seidl M.F."/>
        </authorList>
    </citation>
    <scope>NUCLEOTIDE SEQUENCE [LARGE SCALE GENOMIC DNA]</scope>
    <source>
        <strain evidence="2 3">P124</strain>
    </source>
</reference>
<name>A0ABR0EPR7_ZASCE</name>
<evidence type="ECO:0000313" key="3">
    <source>
        <dbReference type="Proteomes" id="UP001305779"/>
    </source>
</evidence>
<gene>
    <name evidence="2" type="ORF">PRZ48_006219</name>
</gene>
<dbReference type="Proteomes" id="UP001305779">
    <property type="component" value="Unassembled WGS sequence"/>
</dbReference>
<protein>
    <recommendedName>
        <fullName evidence="4">BTB domain-containing protein</fullName>
    </recommendedName>
</protein>
<dbReference type="EMBL" id="JAXOVC010000004">
    <property type="protein sequence ID" value="KAK4502793.1"/>
    <property type="molecule type" value="Genomic_DNA"/>
</dbReference>
<organism evidence="2 3">
    <name type="scientific">Zasmidium cellare</name>
    <name type="common">Wine cellar mold</name>
    <name type="synonym">Racodium cellare</name>
    <dbReference type="NCBI Taxonomy" id="395010"/>
    <lineage>
        <taxon>Eukaryota</taxon>
        <taxon>Fungi</taxon>
        <taxon>Dikarya</taxon>
        <taxon>Ascomycota</taxon>
        <taxon>Pezizomycotina</taxon>
        <taxon>Dothideomycetes</taxon>
        <taxon>Dothideomycetidae</taxon>
        <taxon>Mycosphaerellales</taxon>
        <taxon>Mycosphaerellaceae</taxon>
        <taxon>Zasmidium</taxon>
    </lineage>
</organism>
<evidence type="ECO:0000256" key="1">
    <source>
        <dbReference type="SAM" id="MobiDB-lite"/>
    </source>
</evidence>
<sequence length="273" mass="30635">MAEHNDEMDTTQGAEPSMLDHTQTMPSEVKDLMQQLKSDRLIKIYIGEGIQLEPYQVSEALLTSSSDYFVKALRNEKTMGSEVGVLRFPEDGPAIEAWGSMLFWLMNKTLPLYSEENDLLTICVNGWVLGDKYLMPRYQNAIIQELIAYFKDETLPNDRDLINKLLRLSPAGSGIRQIIAEEVIFIMHGDIFPAKERIKPSELETEVKGSGIAASLLDAFTAYKGKDESEDGYLRWKGPSTTENGAASQYLVVDGVDKFEELSDSEDESDDDT</sequence>
<comment type="caution">
    <text evidence="2">The sequence shown here is derived from an EMBL/GenBank/DDBJ whole genome shotgun (WGS) entry which is preliminary data.</text>
</comment>
<feature type="compositionally biased region" description="Polar residues" evidence="1">
    <location>
        <begin position="10"/>
        <end position="21"/>
    </location>
</feature>
<evidence type="ECO:0000313" key="2">
    <source>
        <dbReference type="EMBL" id="KAK4502793.1"/>
    </source>
</evidence>
<accession>A0ABR0EPR7</accession>